<keyword evidence="6 10" id="KW-0812">Transmembrane</keyword>
<comment type="subcellular location">
    <subcellularLocation>
        <location evidence="1">Endoplasmic reticulum membrane</location>
        <topology evidence="1">Multi-pass membrane protein</topology>
    </subcellularLocation>
</comment>
<evidence type="ECO:0000256" key="9">
    <source>
        <dbReference type="ARBA" id="ARBA00023136"/>
    </source>
</evidence>
<dbReference type="GO" id="GO:0031501">
    <property type="term" value="C:mannosyltransferase complex"/>
    <property type="evidence" value="ECO:0007669"/>
    <property type="project" value="TreeGrafter"/>
</dbReference>
<evidence type="ECO:0000256" key="7">
    <source>
        <dbReference type="ARBA" id="ARBA00022824"/>
    </source>
</evidence>
<dbReference type="PANTHER" id="PTHR12468:SF2">
    <property type="entry name" value="GPI MANNOSYLTRANSFERASE 2"/>
    <property type="match status" value="1"/>
</dbReference>
<dbReference type="GO" id="GO:0000009">
    <property type="term" value="F:alpha-1,6-mannosyltransferase activity"/>
    <property type="evidence" value="ECO:0007669"/>
    <property type="project" value="InterPro"/>
</dbReference>
<evidence type="ECO:0000256" key="6">
    <source>
        <dbReference type="ARBA" id="ARBA00022692"/>
    </source>
</evidence>
<keyword evidence="4" id="KW-0328">Glycosyltransferase</keyword>
<dbReference type="UniPathway" id="UPA00196"/>
<comment type="pathway">
    <text evidence="2">Glycolipid biosynthesis; glycosylphosphatidylinositol-anchor biosynthesis.</text>
</comment>
<keyword evidence="9 10" id="KW-0472">Membrane</keyword>
<dbReference type="InterPro" id="IPR007315">
    <property type="entry name" value="PIG-V/Gpi18"/>
</dbReference>
<keyword evidence="3" id="KW-0337">GPI-anchor biosynthesis</keyword>
<proteinExistence type="predicted"/>
<gene>
    <name evidence="11" type="ORF">UX13_C0021G0016</name>
</gene>
<organism evidence="11 12">
    <name type="scientific">Candidatus Woesebacteria bacterium GW2011_GWB1_45_5</name>
    <dbReference type="NCBI Taxonomy" id="1618581"/>
    <lineage>
        <taxon>Bacteria</taxon>
        <taxon>Candidatus Woeseibacteriota</taxon>
    </lineage>
</organism>
<feature type="transmembrane region" description="Helical" evidence="10">
    <location>
        <begin position="12"/>
        <end position="34"/>
    </location>
</feature>
<evidence type="ECO:0000256" key="5">
    <source>
        <dbReference type="ARBA" id="ARBA00022679"/>
    </source>
</evidence>
<feature type="transmembrane region" description="Helical" evidence="10">
    <location>
        <begin position="337"/>
        <end position="354"/>
    </location>
</feature>
<feature type="transmembrane region" description="Helical" evidence="10">
    <location>
        <begin position="130"/>
        <end position="152"/>
    </location>
</feature>
<evidence type="ECO:0000256" key="1">
    <source>
        <dbReference type="ARBA" id="ARBA00004477"/>
    </source>
</evidence>
<feature type="transmembrane region" description="Helical" evidence="10">
    <location>
        <begin position="361"/>
        <end position="383"/>
    </location>
</feature>
<feature type="transmembrane region" description="Helical" evidence="10">
    <location>
        <begin position="213"/>
        <end position="231"/>
    </location>
</feature>
<feature type="transmembrane region" description="Helical" evidence="10">
    <location>
        <begin position="314"/>
        <end position="331"/>
    </location>
</feature>
<dbReference type="Proteomes" id="UP000034329">
    <property type="component" value="Unassembled WGS sequence"/>
</dbReference>
<dbReference type="GO" id="GO:0004376">
    <property type="term" value="F:GPI mannosyltransferase activity"/>
    <property type="evidence" value="ECO:0007669"/>
    <property type="project" value="InterPro"/>
</dbReference>
<sequence length="385" mass="43845">MNFVQKSGISFLLKSFVAWRIGLFAILLLATRFLPHGNNFLGGGMTSYLSNPYLWSWANFDGEHYLSIAQWGYKNLQYFFFPVYPVLTGRIGLLFTGNFVLSGLLISNVAFFLGLMGLWKLITLDFDKKIAKLAVILLLIFPTSFYFGSVYTEGLFFALAVWSLFWARKGNFLFAAILSGFASATRVIGIVLLPVLVAEYFLQQKGFKLKWNFLYILLAPAGILIYMYYLGVRVNDPLEFLHTISIFGPQRSDSLILLPQVFYRQVFYRYFFKVMPNLDYTNFLAFYPSVLELIVALAFTVLSVYSLFKLRLSYSLYLALGFLASSLSGSFSSLPRYVLVLFPAFLLSAVWIQGLPATVRFFIYGLLFVGLTISASMFLRGYWIS</sequence>
<dbReference type="Pfam" id="PF04188">
    <property type="entry name" value="Mannosyl_trans2"/>
    <property type="match status" value="1"/>
</dbReference>
<comment type="caution">
    <text evidence="11">The sequence shown here is derived from an EMBL/GenBank/DDBJ whole genome shotgun (WGS) entry which is preliminary data.</text>
</comment>
<keyword evidence="8 10" id="KW-1133">Transmembrane helix</keyword>
<keyword evidence="7" id="KW-0256">Endoplasmic reticulum</keyword>
<evidence type="ECO:0000256" key="8">
    <source>
        <dbReference type="ARBA" id="ARBA00022989"/>
    </source>
</evidence>
<reference evidence="11 12" key="1">
    <citation type="journal article" date="2015" name="Nature">
        <title>rRNA introns, odd ribosomes, and small enigmatic genomes across a large radiation of phyla.</title>
        <authorList>
            <person name="Brown C.T."/>
            <person name="Hug L.A."/>
            <person name="Thomas B.C."/>
            <person name="Sharon I."/>
            <person name="Castelle C.J."/>
            <person name="Singh A."/>
            <person name="Wilkins M.J."/>
            <person name="Williams K.H."/>
            <person name="Banfield J.F."/>
        </authorList>
    </citation>
    <scope>NUCLEOTIDE SEQUENCE [LARGE SCALE GENOMIC DNA]</scope>
</reference>
<accession>A0A0G1MP36</accession>
<feature type="transmembrane region" description="Helical" evidence="10">
    <location>
        <begin position="172"/>
        <end position="201"/>
    </location>
</feature>
<dbReference type="PANTHER" id="PTHR12468">
    <property type="entry name" value="GPI MANNOSYLTRANSFERASE 2"/>
    <property type="match status" value="1"/>
</dbReference>
<dbReference type="AlphaFoldDB" id="A0A0G1MP36"/>
<evidence type="ECO:0000256" key="3">
    <source>
        <dbReference type="ARBA" id="ARBA00022502"/>
    </source>
</evidence>
<protein>
    <recommendedName>
        <fullName evidence="13">Glycosyltransferase RgtA/B/C/D-like domain-containing protein</fullName>
    </recommendedName>
</protein>
<evidence type="ECO:0000256" key="4">
    <source>
        <dbReference type="ARBA" id="ARBA00022676"/>
    </source>
</evidence>
<evidence type="ECO:0008006" key="13">
    <source>
        <dbReference type="Google" id="ProtNLM"/>
    </source>
</evidence>
<evidence type="ECO:0000256" key="2">
    <source>
        <dbReference type="ARBA" id="ARBA00004687"/>
    </source>
</evidence>
<dbReference type="EMBL" id="LCLA01000021">
    <property type="protein sequence ID" value="KKU10086.1"/>
    <property type="molecule type" value="Genomic_DNA"/>
</dbReference>
<feature type="transmembrane region" description="Helical" evidence="10">
    <location>
        <begin position="91"/>
        <end position="118"/>
    </location>
</feature>
<evidence type="ECO:0000313" key="11">
    <source>
        <dbReference type="EMBL" id="KKU10086.1"/>
    </source>
</evidence>
<keyword evidence="5" id="KW-0808">Transferase</keyword>
<feature type="transmembrane region" description="Helical" evidence="10">
    <location>
        <begin position="285"/>
        <end position="307"/>
    </location>
</feature>
<name>A0A0G1MP36_9BACT</name>
<dbReference type="GO" id="GO:0006506">
    <property type="term" value="P:GPI anchor biosynthetic process"/>
    <property type="evidence" value="ECO:0007669"/>
    <property type="project" value="UniProtKB-UniPathway"/>
</dbReference>
<evidence type="ECO:0000256" key="10">
    <source>
        <dbReference type="SAM" id="Phobius"/>
    </source>
</evidence>
<evidence type="ECO:0000313" key="12">
    <source>
        <dbReference type="Proteomes" id="UP000034329"/>
    </source>
</evidence>
<dbReference type="GO" id="GO:0016020">
    <property type="term" value="C:membrane"/>
    <property type="evidence" value="ECO:0007669"/>
    <property type="project" value="GOC"/>
</dbReference>